<dbReference type="PANTHER" id="PTHR43132">
    <property type="entry name" value="ARSENICAL RESISTANCE OPERON REPRESSOR ARSR-RELATED"/>
    <property type="match status" value="1"/>
</dbReference>
<keyword evidence="3" id="KW-0804">Transcription</keyword>
<dbReference type="Proteomes" id="UP001589647">
    <property type="component" value="Unassembled WGS sequence"/>
</dbReference>
<dbReference type="InterPro" id="IPR051011">
    <property type="entry name" value="Metal_resp_trans_reg"/>
</dbReference>
<evidence type="ECO:0000259" key="4">
    <source>
        <dbReference type="SMART" id="SM00418"/>
    </source>
</evidence>
<dbReference type="PANTHER" id="PTHR43132:SF8">
    <property type="entry name" value="HTH-TYPE TRANSCRIPTIONAL REGULATOR KMTR"/>
    <property type="match status" value="1"/>
</dbReference>
<dbReference type="CDD" id="cd00090">
    <property type="entry name" value="HTH_ARSR"/>
    <property type="match status" value="1"/>
</dbReference>
<organism evidence="5 6">
    <name type="scientific">Nonomuraea spiralis</name>
    <dbReference type="NCBI Taxonomy" id="46182"/>
    <lineage>
        <taxon>Bacteria</taxon>
        <taxon>Bacillati</taxon>
        <taxon>Actinomycetota</taxon>
        <taxon>Actinomycetes</taxon>
        <taxon>Streptosporangiales</taxon>
        <taxon>Streptosporangiaceae</taxon>
        <taxon>Nonomuraea</taxon>
    </lineage>
</organism>
<dbReference type="SUPFAM" id="SSF46785">
    <property type="entry name" value="Winged helix' DNA-binding domain"/>
    <property type="match status" value="1"/>
</dbReference>
<proteinExistence type="predicted"/>
<dbReference type="InterPro" id="IPR001845">
    <property type="entry name" value="HTH_ArsR_DNA-bd_dom"/>
</dbReference>
<dbReference type="RefSeq" id="WP_189647666.1">
    <property type="nucleotide sequence ID" value="NZ_BMRC01000005.1"/>
</dbReference>
<dbReference type="Gene3D" id="1.10.10.10">
    <property type="entry name" value="Winged helix-like DNA-binding domain superfamily/Winged helix DNA-binding domain"/>
    <property type="match status" value="1"/>
</dbReference>
<keyword evidence="2" id="KW-0238">DNA-binding</keyword>
<dbReference type="InterPro" id="IPR036390">
    <property type="entry name" value="WH_DNA-bd_sf"/>
</dbReference>
<protein>
    <submittedName>
        <fullName evidence="5">ArsR/SmtB family transcription factor</fullName>
    </submittedName>
</protein>
<evidence type="ECO:0000256" key="3">
    <source>
        <dbReference type="ARBA" id="ARBA00023163"/>
    </source>
</evidence>
<keyword evidence="1" id="KW-0805">Transcription regulation</keyword>
<dbReference type="InterPro" id="IPR036388">
    <property type="entry name" value="WH-like_DNA-bd_sf"/>
</dbReference>
<dbReference type="EMBL" id="JBHMEI010000078">
    <property type="protein sequence ID" value="MFB9208628.1"/>
    <property type="molecule type" value="Genomic_DNA"/>
</dbReference>
<evidence type="ECO:0000256" key="1">
    <source>
        <dbReference type="ARBA" id="ARBA00023015"/>
    </source>
</evidence>
<name>A0ABV5IVM3_9ACTN</name>
<comment type="caution">
    <text evidence="5">The sequence shown here is derived from an EMBL/GenBank/DDBJ whole genome shotgun (WGS) entry which is preliminary data.</text>
</comment>
<gene>
    <name evidence="5" type="ORF">ACFFV7_46125</name>
</gene>
<accession>A0ABV5IVM3</accession>
<evidence type="ECO:0000256" key="2">
    <source>
        <dbReference type="ARBA" id="ARBA00023125"/>
    </source>
</evidence>
<sequence>MHRIHFTSDDLARVRVAPTLGPMAETLFSLTMLRGRSGEATFGAWRRRARAGLDSRHAILGAVLPSRGPSFDLVNLAGPGHEFAESAERFLSRSRHAVQAELDYYADHHGRVPAVLAGLVDSLAARREALATVEGYHRAAVAPHWARIHSHLVAERARRGTILLDHGVDGLLSSLHPDVRWAPPTLHVRNGDESPAELTLDGRGLLLVSSFFLRVPTVMYDPRCLTGGLLVYPATLDADQAANVWTTGTPANALADLLGRTRAAILTAIAEGVTGTGVLARSLDVSSAAISQHTAVLREAGLITTRRHHGGVEHHPTQIGLTLLDRHDTPHPAP</sequence>
<evidence type="ECO:0000313" key="5">
    <source>
        <dbReference type="EMBL" id="MFB9208628.1"/>
    </source>
</evidence>
<feature type="domain" description="HTH arsR-type" evidence="4">
    <location>
        <begin position="253"/>
        <end position="325"/>
    </location>
</feature>
<evidence type="ECO:0000313" key="6">
    <source>
        <dbReference type="Proteomes" id="UP001589647"/>
    </source>
</evidence>
<dbReference type="InterPro" id="IPR011991">
    <property type="entry name" value="ArsR-like_HTH"/>
</dbReference>
<reference evidence="5 6" key="1">
    <citation type="submission" date="2024-09" db="EMBL/GenBank/DDBJ databases">
        <authorList>
            <person name="Sun Q."/>
            <person name="Mori K."/>
        </authorList>
    </citation>
    <scope>NUCLEOTIDE SEQUENCE [LARGE SCALE GENOMIC DNA]</scope>
    <source>
        <strain evidence="5 6">CCM 3426</strain>
    </source>
</reference>
<dbReference type="SMART" id="SM00418">
    <property type="entry name" value="HTH_ARSR"/>
    <property type="match status" value="1"/>
</dbReference>
<keyword evidence="6" id="KW-1185">Reference proteome</keyword>
<dbReference type="Pfam" id="PF01022">
    <property type="entry name" value="HTH_5"/>
    <property type="match status" value="1"/>
</dbReference>